<dbReference type="AlphaFoldDB" id="A0A9P5VK46"/>
<dbReference type="Pfam" id="PF05965">
    <property type="entry name" value="FYRC"/>
    <property type="match status" value="1"/>
</dbReference>
<feature type="compositionally biased region" description="Acidic residues" evidence="3">
    <location>
        <begin position="341"/>
        <end position="371"/>
    </location>
</feature>
<comment type="subcellular location">
    <subcellularLocation>
        <location evidence="1">Nucleus</location>
    </subcellularLocation>
</comment>
<keyword evidence="2" id="KW-0539">Nucleus</keyword>
<dbReference type="Proteomes" id="UP000696485">
    <property type="component" value="Unassembled WGS sequence"/>
</dbReference>
<protein>
    <submittedName>
        <fullName evidence="4">Uncharacterized protein</fullName>
    </submittedName>
</protein>
<feature type="compositionally biased region" description="Basic and acidic residues" evidence="3">
    <location>
        <begin position="8"/>
        <end position="22"/>
    </location>
</feature>
<dbReference type="Pfam" id="PF05964">
    <property type="entry name" value="FYRN"/>
    <property type="match status" value="1"/>
</dbReference>
<gene>
    <name evidence="4" type="ORF">BG006_008493</name>
</gene>
<reference evidence="4" key="1">
    <citation type="journal article" date="2020" name="Fungal Divers.">
        <title>Resolving the Mortierellaceae phylogeny through synthesis of multi-gene phylogenetics and phylogenomics.</title>
        <authorList>
            <person name="Vandepol N."/>
            <person name="Liber J."/>
            <person name="Desiro A."/>
            <person name="Na H."/>
            <person name="Kennedy M."/>
            <person name="Barry K."/>
            <person name="Grigoriev I.V."/>
            <person name="Miller A.N."/>
            <person name="O'Donnell K."/>
            <person name="Stajich J.E."/>
            <person name="Bonito G."/>
        </authorList>
    </citation>
    <scope>NUCLEOTIDE SEQUENCE</scope>
    <source>
        <strain evidence="4">NVP1</strain>
    </source>
</reference>
<dbReference type="SMART" id="SM00541">
    <property type="entry name" value="FYRN"/>
    <property type="match status" value="1"/>
</dbReference>
<feature type="compositionally biased region" description="Acidic residues" evidence="3">
    <location>
        <begin position="386"/>
        <end position="400"/>
    </location>
</feature>
<keyword evidence="5" id="KW-1185">Reference proteome</keyword>
<dbReference type="PANTHER" id="PTHR22715">
    <property type="entry name" value="TRANSFORMING GROWTH FACTOR BETA REGULATED GENE 1"/>
    <property type="match status" value="1"/>
</dbReference>
<feature type="region of interest" description="Disordered" evidence="3">
    <location>
        <begin position="1"/>
        <end position="100"/>
    </location>
</feature>
<dbReference type="PROSITE" id="PS51542">
    <property type="entry name" value="FYRN"/>
    <property type="match status" value="1"/>
</dbReference>
<evidence type="ECO:0000256" key="1">
    <source>
        <dbReference type="ARBA" id="ARBA00004123"/>
    </source>
</evidence>
<evidence type="ECO:0000256" key="2">
    <source>
        <dbReference type="ARBA" id="ARBA00023242"/>
    </source>
</evidence>
<dbReference type="PROSITE" id="PS51543">
    <property type="entry name" value="FYRC"/>
    <property type="match status" value="1"/>
</dbReference>
<dbReference type="GO" id="GO:0005634">
    <property type="term" value="C:nucleus"/>
    <property type="evidence" value="ECO:0007669"/>
    <property type="project" value="UniProtKB-SubCell"/>
</dbReference>
<comment type="caution">
    <text evidence="4">The sequence shown here is derived from an EMBL/GenBank/DDBJ whole genome shotgun (WGS) entry which is preliminary data.</text>
</comment>
<organism evidence="4 5">
    <name type="scientific">Podila minutissima</name>
    <dbReference type="NCBI Taxonomy" id="64525"/>
    <lineage>
        <taxon>Eukaryota</taxon>
        <taxon>Fungi</taxon>
        <taxon>Fungi incertae sedis</taxon>
        <taxon>Mucoromycota</taxon>
        <taxon>Mortierellomycotina</taxon>
        <taxon>Mortierellomycetes</taxon>
        <taxon>Mortierellales</taxon>
        <taxon>Mortierellaceae</taxon>
        <taxon>Podila</taxon>
    </lineage>
</organism>
<dbReference type="Gene3D" id="3.30.160.360">
    <property type="match status" value="1"/>
</dbReference>
<dbReference type="InterPro" id="IPR003889">
    <property type="entry name" value="FYrich_C"/>
</dbReference>
<proteinExistence type="predicted"/>
<evidence type="ECO:0000313" key="4">
    <source>
        <dbReference type="EMBL" id="KAF9328296.1"/>
    </source>
</evidence>
<accession>A0A9P5VK46</accession>
<dbReference type="EMBL" id="JAAAUY010000579">
    <property type="protein sequence ID" value="KAF9328296.1"/>
    <property type="molecule type" value="Genomic_DNA"/>
</dbReference>
<dbReference type="PANTHER" id="PTHR22715:SF0">
    <property type="entry name" value="TRANSFORMING GROWTH FACTOR BETA REGULATOR 1"/>
    <property type="match status" value="1"/>
</dbReference>
<feature type="compositionally biased region" description="Basic and acidic residues" evidence="3">
    <location>
        <begin position="56"/>
        <end position="66"/>
    </location>
</feature>
<dbReference type="GO" id="GO:0051726">
    <property type="term" value="P:regulation of cell cycle"/>
    <property type="evidence" value="ECO:0007669"/>
    <property type="project" value="TreeGrafter"/>
</dbReference>
<dbReference type="InterPro" id="IPR003888">
    <property type="entry name" value="FYrich_N"/>
</dbReference>
<feature type="region of interest" description="Disordered" evidence="3">
    <location>
        <begin position="259"/>
        <end position="410"/>
    </location>
</feature>
<feature type="compositionally biased region" description="Low complexity" evidence="3">
    <location>
        <begin position="401"/>
        <end position="410"/>
    </location>
</feature>
<feature type="compositionally biased region" description="Basic and acidic residues" evidence="3">
    <location>
        <begin position="372"/>
        <end position="385"/>
    </location>
</feature>
<sequence length="410" mass="45252">MTPSSGRPKKDDESRISEEMFKRLKRKLKEAMEKPVPAAHHPKKAGNKTPTKKAPLTKEAKEKRTDAPASTPSLITNVGSATQKPKRIHNSLKHRPGPPKVRKVLHVDRDEHGNVKLPVTIGILTILDIGHVVWDREAFHNERYIWPVGYRASRSYNSMIDPHQQTIYTCSIVDDGDAPKFQIDAEDQPGKPIIAGTATGAWTHVVKTANMIRRRDHSNSASGPDYFGFSNATIAKLIQDLPNADKCKTYVMQLFEEPSVTTGKSTPAGTAPTSPTIEKRKHSALGSNDQEEGEGEDEDEEDDEDAYASLGTPGKKKTKRSSSPVIRHAGFEPPKSVDHGEDGEEGEGDMEGEGEEEEEEEEADEVDELEGDDNRTSIDVETKEEPGDEDTETIDIDDDIPAIQDDTSMD</sequence>
<dbReference type="InterPro" id="IPR040092">
    <property type="entry name" value="TBRG1"/>
</dbReference>
<evidence type="ECO:0000256" key="3">
    <source>
        <dbReference type="SAM" id="MobiDB-lite"/>
    </source>
</evidence>
<feature type="compositionally biased region" description="Low complexity" evidence="3">
    <location>
        <begin position="265"/>
        <end position="276"/>
    </location>
</feature>
<feature type="compositionally biased region" description="Basic residues" evidence="3">
    <location>
        <begin position="84"/>
        <end position="100"/>
    </location>
</feature>
<evidence type="ECO:0000313" key="5">
    <source>
        <dbReference type="Proteomes" id="UP000696485"/>
    </source>
</evidence>
<name>A0A9P5VK46_9FUNG</name>
<feature type="compositionally biased region" description="Polar residues" evidence="3">
    <location>
        <begin position="68"/>
        <end position="83"/>
    </location>
</feature>
<feature type="compositionally biased region" description="Acidic residues" evidence="3">
    <location>
        <begin position="289"/>
        <end position="306"/>
    </location>
</feature>